<sequence>MVKKTTNALDIIARETGVNPRTDSQVQGYRQSFEIAQMIYDARQAAGLTQKQLAELIGTQQPVISQLENADYEGHSLTMLERIAEALKMRVELRLVPTEASAVAKAP</sequence>
<dbReference type="Proteomes" id="UP000326837">
    <property type="component" value="Chromosome"/>
</dbReference>
<accession>A0A5K7XJY5</accession>
<dbReference type="AlphaFoldDB" id="A0A5K7XJY5"/>
<dbReference type="Pfam" id="PF01381">
    <property type="entry name" value="HTH_3"/>
    <property type="match status" value="1"/>
</dbReference>
<name>A0A5K7XJY5_9BACT</name>
<dbReference type="RefSeq" id="WP_152100808.1">
    <property type="nucleotide sequence ID" value="NZ_AP021861.1"/>
</dbReference>
<evidence type="ECO:0000313" key="2">
    <source>
        <dbReference type="EMBL" id="BBO35421.1"/>
    </source>
</evidence>
<feature type="domain" description="HTH cro/C1-type" evidence="1">
    <location>
        <begin position="39"/>
        <end position="94"/>
    </location>
</feature>
<dbReference type="CDD" id="cd00093">
    <property type="entry name" value="HTH_XRE"/>
    <property type="match status" value="1"/>
</dbReference>
<evidence type="ECO:0000259" key="1">
    <source>
        <dbReference type="PROSITE" id="PS50943"/>
    </source>
</evidence>
<evidence type="ECO:0000313" key="3">
    <source>
        <dbReference type="Proteomes" id="UP000326837"/>
    </source>
</evidence>
<proteinExistence type="predicted"/>
<dbReference type="Gene3D" id="1.10.260.40">
    <property type="entry name" value="lambda repressor-like DNA-binding domains"/>
    <property type="match status" value="1"/>
</dbReference>
<keyword evidence="3" id="KW-1185">Reference proteome</keyword>
<protein>
    <recommendedName>
        <fullName evidence="1">HTH cro/C1-type domain-containing protein</fullName>
    </recommendedName>
</protein>
<gene>
    <name evidence="2" type="ORF">PLANPX_5033</name>
</gene>
<dbReference type="SUPFAM" id="SSF47413">
    <property type="entry name" value="lambda repressor-like DNA-binding domains"/>
    <property type="match status" value="1"/>
</dbReference>
<dbReference type="GO" id="GO:0003677">
    <property type="term" value="F:DNA binding"/>
    <property type="evidence" value="ECO:0007669"/>
    <property type="project" value="InterPro"/>
</dbReference>
<organism evidence="2 3">
    <name type="scientific">Lacipirellula parvula</name>
    <dbReference type="NCBI Taxonomy" id="2650471"/>
    <lineage>
        <taxon>Bacteria</taxon>
        <taxon>Pseudomonadati</taxon>
        <taxon>Planctomycetota</taxon>
        <taxon>Planctomycetia</taxon>
        <taxon>Pirellulales</taxon>
        <taxon>Lacipirellulaceae</taxon>
        <taxon>Lacipirellula</taxon>
    </lineage>
</organism>
<reference evidence="3" key="1">
    <citation type="submission" date="2019-10" db="EMBL/GenBank/DDBJ databases">
        <title>Lacipirellula parvula gen. nov., sp. nov., representing a lineage of planctomycetes widespread in freshwater anoxic habitats, and description of the family Lacipirellulaceae.</title>
        <authorList>
            <person name="Dedysh S.N."/>
            <person name="Kulichevskaya I.S."/>
            <person name="Beletsky A.V."/>
            <person name="Rakitin A.L."/>
            <person name="Mardanov A.V."/>
            <person name="Ivanova A.A."/>
            <person name="Saltykova V.X."/>
            <person name="Rijpstra W.I.C."/>
            <person name="Sinninghe Damste J.S."/>
            <person name="Ravin N.V."/>
        </authorList>
    </citation>
    <scope>NUCLEOTIDE SEQUENCE [LARGE SCALE GENOMIC DNA]</scope>
    <source>
        <strain evidence="3">PX69</strain>
    </source>
</reference>
<dbReference type="KEGG" id="lpav:PLANPX_5033"/>
<dbReference type="SMART" id="SM00530">
    <property type="entry name" value="HTH_XRE"/>
    <property type="match status" value="1"/>
</dbReference>
<dbReference type="InterPro" id="IPR001387">
    <property type="entry name" value="Cro/C1-type_HTH"/>
</dbReference>
<dbReference type="InterPro" id="IPR010982">
    <property type="entry name" value="Lambda_DNA-bd_dom_sf"/>
</dbReference>
<dbReference type="PROSITE" id="PS50943">
    <property type="entry name" value="HTH_CROC1"/>
    <property type="match status" value="1"/>
</dbReference>
<dbReference type="EMBL" id="AP021861">
    <property type="protein sequence ID" value="BBO35421.1"/>
    <property type="molecule type" value="Genomic_DNA"/>
</dbReference>